<gene>
    <name evidence="3" type="ORF">FPL22_08605</name>
</gene>
<protein>
    <submittedName>
        <fullName evidence="3">PEP-CTERM sorting domain-containing protein</fullName>
    </submittedName>
</protein>
<dbReference type="EMBL" id="VMBG01000001">
    <property type="protein sequence ID" value="TSJ79334.1"/>
    <property type="molecule type" value="Genomic_DNA"/>
</dbReference>
<evidence type="ECO:0000256" key="2">
    <source>
        <dbReference type="SAM" id="SignalP"/>
    </source>
</evidence>
<dbReference type="InterPro" id="IPR013425">
    <property type="entry name" value="Autotrns_rpt"/>
</dbReference>
<dbReference type="RefSeq" id="WP_144229780.1">
    <property type="nucleotide sequence ID" value="NZ_CBCRVV010000007.1"/>
</dbReference>
<dbReference type="Proteomes" id="UP000315648">
    <property type="component" value="Unassembled WGS sequence"/>
</dbReference>
<keyword evidence="1 2" id="KW-0732">Signal</keyword>
<keyword evidence="4" id="KW-1185">Reference proteome</keyword>
<sequence>MKTSLHPLSLVLLSAITALSAHAANLAWSPSGTFGGTVSAPTGSGGAGTWDTTSAFWSNSSGVVAWNNANGDTAIFGGTAATVTLGSDITVNDITITPASYVIARDTGNAFSLNVTGTITNANAATITAKLSGSSGLTKSGIGTLGLFGTVANTYTGNTVINAGTLQPRANGALPTGTTVIIGTGTNVATLDVRVSQTIAGLTTGGTGAATVTNNQTNGTTTLTVSSTSTDSTFSGVIKDGDATKFIALTKSGSSTFTLTGANTYSGATTVNAGTLATGSTGTFGGGNVSVAAGAALTFGNNASIGDLKALTFASTSSIALNFTGAETVGSVFNSVTATFLADGTYDATGLNNFFGVSAFSGTGSLTVSAIPEPATVAMLAGLAGLGLAATRRRRHA</sequence>
<dbReference type="NCBIfam" id="TIGR02601">
    <property type="entry name" value="autotrns_rpt"/>
    <property type="match status" value="2"/>
</dbReference>
<feature type="signal peptide" evidence="2">
    <location>
        <begin position="1"/>
        <end position="23"/>
    </location>
</feature>
<reference evidence="3 4" key="1">
    <citation type="submission" date="2019-07" db="EMBL/GenBank/DDBJ databases">
        <title>Description of 53C-WASEF.</title>
        <authorList>
            <person name="Pitt A."/>
            <person name="Hahn M.W."/>
        </authorList>
    </citation>
    <scope>NUCLEOTIDE SEQUENCE [LARGE SCALE GENOMIC DNA]</scope>
    <source>
        <strain evidence="3 4">53C-WASEF</strain>
    </source>
</reference>
<evidence type="ECO:0000313" key="3">
    <source>
        <dbReference type="EMBL" id="TSJ79334.1"/>
    </source>
</evidence>
<organism evidence="3 4">
    <name type="scientific">Rariglobus hedericola</name>
    <dbReference type="NCBI Taxonomy" id="2597822"/>
    <lineage>
        <taxon>Bacteria</taxon>
        <taxon>Pseudomonadati</taxon>
        <taxon>Verrucomicrobiota</taxon>
        <taxon>Opitutia</taxon>
        <taxon>Opitutales</taxon>
        <taxon>Opitutaceae</taxon>
        <taxon>Rariglobus</taxon>
    </lineage>
</organism>
<name>A0A556QRR7_9BACT</name>
<comment type="caution">
    <text evidence="3">The sequence shown here is derived from an EMBL/GenBank/DDBJ whole genome shotgun (WGS) entry which is preliminary data.</text>
</comment>
<evidence type="ECO:0000313" key="4">
    <source>
        <dbReference type="Proteomes" id="UP000315648"/>
    </source>
</evidence>
<dbReference type="OrthoDB" id="199595at2"/>
<dbReference type="InterPro" id="IPR013424">
    <property type="entry name" value="Ice-binding_C"/>
</dbReference>
<dbReference type="NCBIfam" id="TIGR02595">
    <property type="entry name" value="PEP_CTERM"/>
    <property type="match status" value="1"/>
</dbReference>
<proteinExistence type="predicted"/>
<evidence type="ECO:0000256" key="1">
    <source>
        <dbReference type="ARBA" id="ARBA00022729"/>
    </source>
</evidence>
<dbReference type="Pfam" id="PF12951">
    <property type="entry name" value="PATR"/>
    <property type="match status" value="2"/>
</dbReference>
<accession>A0A556QRR7</accession>
<dbReference type="AlphaFoldDB" id="A0A556QRR7"/>
<feature type="chain" id="PRO_5021805614" evidence="2">
    <location>
        <begin position="24"/>
        <end position="397"/>
    </location>
</feature>